<feature type="transmembrane region" description="Helical" evidence="1">
    <location>
        <begin position="285"/>
        <end position="304"/>
    </location>
</feature>
<feature type="transmembrane region" description="Helical" evidence="1">
    <location>
        <begin position="617"/>
        <end position="636"/>
    </location>
</feature>
<evidence type="ECO:0000313" key="2">
    <source>
        <dbReference type="EMBL" id="SFI28902.1"/>
    </source>
</evidence>
<feature type="transmembrane region" description="Helical" evidence="1">
    <location>
        <begin position="259"/>
        <end position="279"/>
    </location>
</feature>
<feature type="transmembrane region" description="Helical" evidence="1">
    <location>
        <begin position="38"/>
        <end position="60"/>
    </location>
</feature>
<keyword evidence="1" id="KW-0472">Membrane</keyword>
<feature type="transmembrane region" description="Helical" evidence="1">
    <location>
        <begin position="156"/>
        <end position="172"/>
    </location>
</feature>
<proteinExistence type="predicted"/>
<accession>A0A1I3H007</accession>
<feature type="transmembrane region" description="Helical" evidence="1">
    <location>
        <begin position="517"/>
        <end position="543"/>
    </location>
</feature>
<feature type="transmembrane region" description="Helical" evidence="1">
    <location>
        <begin position="80"/>
        <end position="98"/>
    </location>
</feature>
<feature type="transmembrane region" description="Helical" evidence="1">
    <location>
        <begin position="564"/>
        <end position="585"/>
    </location>
</feature>
<keyword evidence="3" id="KW-1185">Reference proteome</keyword>
<feature type="transmembrane region" description="Helical" evidence="1">
    <location>
        <begin position="416"/>
        <end position="433"/>
    </location>
</feature>
<dbReference type="EMBL" id="FOQD01000007">
    <property type="protein sequence ID" value="SFI28902.1"/>
    <property type="molecule type" value="Genomic_DNA"/>
</dbReference>
<feature type="transmembrane region" description="Helical" evidence="1">
    <location>
        <begin position="670"/>
        <end position="694"/>
    </location>
</feature>
<evidence type="ECO:0000256" key="1">
    <source>
        <dbReference type="SAM" id="Phobius"/>
    </source>
</evidence>
<feature type="transmembrane region" description="Helical" evidence="1">
    <location>
        <begin position="184"/>
        <end position="201"/>
    </location>
</feature>
<organism evidence="2 3">
    <name type="scientific">Planctomicrobium piriforme</name>
    <dbReference type="NCBI Taxonomy" id="1576369"/>
    <lineage>
        <taxon>Bacteria</taxon>
        <taxon>Pseudomonadati</taxon>
        <taxon>Planctomycetota</taxon>
        <taxon>Planctomycetia</taxon>
        <taxon>Planctomycetales</taxon>
        <taxon>Planctomycetaceae</taxon>
        <taxon>Planctomicrobium</taxon>
    </lineage>
</organism>
<name>A0A1I3H007_9PLAN</name>
<dbReference type="RefSeq" id="WP_139228412.1">
    <property type="nucleotide sequence ID" value="NZ_FOQD01000007.1"/>
</dbReference>
<feature type="transmembrane region" description="Helical" evidence="1">
    <location>
        <begin position="129"/>
        <end position="149"/>
    </location>
</feature>
<feature type="transmembrane region" description="Helical" evidence="1">
    <location>
        <begin position="341"/>
        <end position="358"/>
    </location>
</feature>
<feature type="transmembrane region" description="Helical" evidence="1">
    <location>
        <begin position="706"/>
        <end position="724"/>
    </location>
</feature>
<feature type="transmembrane region" description="Helical" evidence="1">
    <location>
        <begin position="491"/>
        <end position="511"/>
    </location>
</feature>
<gene>
    <name evidence="2" type="ORF">SAMN05421753_107193</name>
</gene>
<keyword evidence="1" id="KW-1133">Transmembrane helix</keyword>
<feature type="transmembrane region" description="Helical" evidence="1">
    <location>
        <begin position="210"/>
        <end position="229"/>
    </location>
</feature>
<dbReference type="AlphaFoldDB" id="A0A1I3H007"/>
<protein>
    <submittedName>
        <fullName evidence="2">Uncharacterized protein</fullName>
    </submittedName>
</protein>
<dbReference type="STRING" id="1576369.SAMN05421753_107193"/>
<dbReference type="Proteomes" id="UP000199518">
    <property type="component" value="Unassembled WGS sequence"/>
</dbReference>
<evidence type="ECO:0000313" key="3">
    <source>
        <dbReference type="Proteomes" id="UP000199518"/>
    </source>
</evidence>
<feature type="transmembrane region" description="Helical" evidence="1">
    <location>
        <begin position="370"/>
        <end position="389"/>
    </location>
</feature>
<sequence>MFDQAASKTRRNQPFNWWERFLNPLRASGEPGEVCRPLLGLLLGIFCGLGAMVAVARLPIPDPIDVVGVPLVKGYSEKAEHLAFYAFLVVVVAAVPACRRLVDKLPSAWISALFAIILWWWLLSEVLGHKSMLALLVCLAAVGGVMVWLRLPSQRSVLMWLIPVCLWGWTFQHAPLPLVDVSHFFVWPVLVATLGLAIALHRNSGRSSEIWAWVAPVTALAMLFGDFFLHRGQMSPALPGIFAVLAGADAGVQQKLKEWIGRAPWLALLIFIVALAGLRMNPYDWLLPQLVVNASMIGLMILVASAARGERGDTGGVIAVCKDWFPCAAGLLGIYVVWQLWSWFGLLMSGLLLTLWMAQRHRQIGLNRAWLPALLLAVAALPGIGWTFTLDPFHDGQQLSAVWEFEQGRKLYSEVFPLRGAGFFGVWLSWLILPPTLGSSHLCDFLCVPLMMSGASLATFAWTRSASWSLAAGLLLSPWMYGSGGEFREGVFLCLLALTMFCLTSNSKWRWLWCVPIGVASLLAGFDVMASIIPPMAAAVLLSRLPPRGNTTLFQALLSGATRAGWIAFLPVIAFACLIAAWQGVVPALTYWTLFLDDSKYLNAFFGLPMSELQLRWQQILLSLAGLGLFVGGCTLAWPQMSESRRRLAVLIASSFAMYAHRVLGRSDAVHLEMILCLVYLIWLFNVFAGVRFLARHNVAGIRNRLQLAGLLLAAGIVWQLRGLPSNPLAFISALRRAPSTETVISPPVPEILERIPAGQFLWPVEYGIGNYLYQRLNPTRHAIAYSIGTPNEERRVVENLREFPTPVILWDWAKIDEIDGLVRHYPIAMSVLRTYQPVLEEFEGDVPLIAVPADSSWTGVDELPEGFLPNQKLGLLAGKWGELRWPRLQEQILKQEELQNWTQSTPEEGKRHWEWSGVIAPRSFNYLLLTMTAVRSEISTEIETTATLRFAPATLLEKEPQITFQVFADGKRRTYLIPIGCHPGWTWRPQIRRLQLSTPANVRLSLQSARLYDIDEWSTPKAQQK</sequence>
<reference evidence="3" key="1">
    <citation type="submission" date="2016-10" db="EMBL/GenBank/DDBJ databases">
        <authorList>
            <person name="Varghese N."/>
            <person name="Submissions S."/>
        </authorList>
    </citation>
    <scope>NUCLEOTIDE SEQUENCE [LARGE SCALE GENOMIC DNA]</scope>
    <source>
        <strain evidence="3">DSM 26348</strain>
    </source>
</reference>
<feature type="transmembrane region" description="Helical" evidence="1">
    <location>
        <begin position="445"/>
        <end position="462"/>
    </location>
</feature>
<feature type="transmembrane region" description="Helical" evidence="1">
    <location>
        <begin position="105"/>
        <end position="123"/>
    </location>
</feature>
<keyword evidence="1" id="KW-0812">Transmembrane</keyword>